<reference evidence="1" key="1">
    <citation type="submission" date="2021-04" db="EMBL/GenBank/DDBJ databases">
        <title>First draft genome resource for Brassicaceae pathogens Fusarium oxysporum f. sp. raphani and Fusarium oxysporum f. sp. rapae.</title>
        <authorList>
            <person name="Asai S."/>
        </authorList>
    </citation>
    <scope>NUCLEOTIDE SEQUENCE</scope>
    <source>
        <strain evidence="1">Tf1208</strain>
    </source>
</reference>
<accession>A0A8J5TQC6</accession>
<dbReference type="AlphaFoldDB" id="A0A8J5TQC6"/>
<gene>
    <name evidence="1" type="ORF">Forpe1208_v014472</name>
</gene>
<evidence type="ECO:0000313" key="1">
    <source>
        <dbReference type="EMBL" id="KAG7405828.1"/>
    </source>
</evidence>
<sequence>MQSREKEREKTTDELESATYATAAYLQPDQARLALWQNDFQGHLGLIGSSFGPSGLQASVQARALEWIHVFDSGASSHIFCRHKNFTVLQSTTDSRSTALRTQKSHQEDVERTASACKGLSGHITLPLIALSLEKKGVEVIFRNGKAVVTNKGKAILTATRISGVYVVDEAEEDHF</sequence>
<evidence type="ECO:0000313" key="2">
    <source>
        <dbReference type="Proteomes" id="UP000694050"/>
    </source>
</evidence>
<protein>
    <submittedName>
        <fullName evidence="1">Uncharacterized protein</fullName>
    </submittedName>
</protein>
<proteinExistence type="predicted"/>
<comment type="caution">
    <text evidence="1">The sequence shown here is derived from an EMBL/GenBank/DDBJ whole genome shotgun (WGS) entry which is preliminary data.</text>
</comment>
<dbReference type="EMBL" id="JAELUQ010000011">
    <property type="protein sequence ID" value="KAG7405828.1"/>
    <property type="molecule type" value="Genomic_DNA"/>
</dbReference>
<name>A0A8J5TQC6_FUSOX</name>
<organism evidence="1 2">
    <name type="scientific">Fusarium oxysporum f. sp. rapae</name>
    <dbReference type="NCBI Taxonomy" id="485398"/>
    <lineage>
        <taxon>Eukaryota</taxon>
        <taxon>Fungi</taxon>
        <taxon>Dikarya</taxon>
        <taxon>Ascomycota</taxon>
        <taxon>Pezizomycotina</taxon>
        <taxon>Sordariomycetes</taxon>
        <taxon>Hypocreomycetidae</taxon>
        <taxon>Hypocreales</taxon>
        <taxon>Nectriaceae</taxon>
        <taxon>Fusarium</taxon>
        <taxon>Fusarium oxysporum species complex</taxon>
    </lineage>
</organism>
<dbReference type="Proteomes" id="UP000694050">
    <property type="component" value="Unassembled WGS sequence"/>
</dbReference>